<keyword evidence="6" id="KW-0695">RNA-directed DNA polymerase</keyword>
<evidence type="ECO:0000256" key="4">
    <source>
        <dbReference type="ARBA" id="ARBA00022759"/>
    </source>
</evidence>
<evidence type="ECO:0000256" key="2">
    <source>
        <dbReference type="ARBA" id="ARBA00022695"/>
    </source>
</evidence>
<keyword evidence="3" id="KW-0540">Nuclease</keyword>
<organism evidence="8 9">
    <name type="scientific">Gigaspora margarita</name>
    <dbReference type="NCBI Taxonomy" id="4874"/>
    <lineage>
        <taxon>Eukaryota</taxon>
        <taxon>Fungi</taxon>
        <taxon>Fungi incertae sedis</taxon>
        <taxon>Mucoromycota</taxon>
        <taxon>Glomeromycotina</taxon>
        <taxon>Glomeromycetes</taxon>
        <taxon>Diversisporales</taxon>
        <taxon>Gigasporaceae</taxon>
        <taxon>Gigaspora</taxon>
    </lineage>
</organism>
<keyword evidence="2" id="KW-0548">Nucleotidyltransferase</keyword>
<keyword evidence="5" id="KW-0378">Hydrolase</keyword>
<evidence type="ECO:0000259" key="7">
    <source>
        <dbReference type="Pfam" id="PF17917"/>
    </source>
</evidence>
<evidence type="ECO:0000256" key="3">
    <source>
        <dbReference type="ARBA" id="ARBA00022722"/>
    </source>
</evidence>
<protein>
    <submittedName>
        <fullName evidence="8">45142_t:CDS:1</fullName>
    </submittedName>
</protein>
<keyword evidence="4" id="KW-0255">Endonuclease</keyword>
<accession>A0ABN7UUQ8</accession>
<dbReference type="SUPFAM" id="SSF56672">
    <property type="entry name" value="DNA/RNA polymerases"/>
    <property type="match status" value="1"/>
</dbReference>
<evidence type="ECO:0000256" key="1">
    <source>
        <dbReference type="ARBA" id="ARBA00022679"/>
    </source>
</evidence>
<comment type="caution">
    <text evidence="8">The sequence shown here is derived from an EMBL/GenBank/DDBJ whole genome shotgun (WGS) entry which is preliminary data.</text>
</comment>
<dbReference type="Pfam" id="PF17917">
    <property type="entry name" value="RT_RNaseH"/>
    <property type="match status" value="1"/>
</dbReference>
<dbReference type="Proteomes" id="UP000789901">
    <property type="component" value="Unassembled WGS sequence"/>
</dbReference>
<evidence type="ECO:0000313" key="8">
    <source>
        <dbReference type="EMBL" id="CAG8675363.1"/>
    </source>
</evidence>
<evidence type="ECO:0000313" key="9">
    <source>
        <dbReference type="Proteomes" id="UP000789901"/>
    </source>
</evidence>
<keyword evidence="1" id="KW-0808">Transferase</keyword>
<evidence type="ECO:0000256" key="5">
    <source>
        <dbReference type="ARBA" id="ARBA00022801"/>
    </source>
</evidence>
<reference evidence="8 9" key="1">
    <citation type="submission" date="2021-06" db="EMBL/GenBank/DDBJ databases">
        <authorList>
            <person name="Kallberg Y."/>
            <person name="Tangrot J."/>
            <person name="Rosling A."/>
        </authorList>
    </citation>
    <scope>NUCLEOTIDE SEQUENCE [LARGE SCALE GENOMIC DNA]</scope>
    <source>
        <strain evidence="8 9">120-4 pot B 10/14</strain>
    </source>
</reference>
<evidence type="ECO:0000256" key="6">
    <source>
        <dbReference type="ARBA" id="ARBA00022918"/>
    </source>
</evidence>
<gene>
    <name evidence="8" type="ORF">GMARGA_LOCUS10660</name>
</gene>
<keyword evidence="9" id="KW-1185">Reference proteome</keyword>
<name>A0ABN7UUQ8_GIGMA</name>
<dbReference type="InterPro" id="IPR041373">
    <property type="entry name" value="RT_RNaseH"/>
</dbReference>
<dbReference type="InterPro" id="IPR043502">
    <property type="entry name" value="DNA/RNA_pol_sf"/>
</dbReference>
<feature type="domain" description="Reverse transcriptase RNase H-like" evidence="7">
    <location>
        <begin position="95"/>
        <end position="128"/>
    </location>
</feature>
<dbReference type="EMBL" id="CAJVQB010006010">
    <property type="protein sequence ID" value="CAG8675363.1"/>
    <property type="molecule type" value="Genomic_DNA"/>
</dbReference>
<proteinExistence type="predicted"/>
<sequence length="168" mass="19338">MAQNEYNINEIYMIDPNFDQPNLLLPACPNAPLIKQKAHCSSPKKKEFLEEEIDTGPLHLLLKKGKKAIGTILSQKDNQGKEKVISYASRTLMARFTLITDHSALKYLFGQKLPKGQLAHWILILQEYDFDIQYYSESNIPMQIVFLVSSLTLLNQPNYLFFDYQLSP</sequence>